<gene>
    <name evidence="2" type="ORF">FIV46_01705</name>
</gene>
<sequence length="279" mass="30505">MKILITGGSGLLAPYIVEAFSGSGDVMTTSRKDAEYPCDLTDKAEVLELVEKINPDVIVHLAAMTNVDYCEEHPDEAHAANVTATAHLVEAVSGSDCYLIYVSTDQVYPDGPGLFSEGQVDPVNQYGASKYQGEEAARRHPNSLIARINIVGPSRTPGRSSLSDFFTNSFAEGKHISLFQDVLFSPLHMETLAQLLLQCYRKKLTGTYNIGSHDGMSKKDFALKLAEYKGLDASNVTIVNSSDMAGRAVRPRDLRLNVAFFEQKSGIKLPSLQEEIEKL</sequence>
<evidence type="ECO:0000313" key="3">
    <source>
        <dbReference type="Proteomes" id="UP000319148"/>
    </source>
</evidence>
<feature type="domain" description="RmlD-like substrate binding" evidence="1">
    <location>
        <begin position="1"/>
        <end position="278"/>
    </location>
</feature>
<dbReference type="AlphaFoldDB" id="A0A501PQL3"/>
<dbReference type="SUPFAM" id="SSF51735">
    <property type="entry name" value="NAD(P)-binding Rossmann-fold domains"/>
    <property type="match status" value="1"/>
</dbReference>
<dbReference type="PANTHER" id="PTHR43242:SF1">
    <property type="entry name" value="NAD(P)-BINDING ROSSMANN-FOLD SUPERFAMILY PROTEIN"/>
    <property type="match status" value="1"/>
</dbReference>
<dbReference type="Pfam" id="PF04321">
    <property type="entry name" value="RmlD_sub_bind"/>
    <property type="match status" value="1"/>
</dbReference>
<evidence type="ECO:0000259" key="1">
    <source>
        <dbReference type="Pfam" id="PF04321"/>
    </source>
</evidence>
<dbReference type="InterPro" id="IPR029903">
    <property type="entry name" value="RmlD-like-bd"/>
</dbReference>
<evidence type="ECO:0000313" key="2">
    <source>
        <dbReference type="EMBL" id="TPD62820.1"/>
    </source>
</evidence>
<name>A0A501PQL3_9PROT</name>
<dbReference type="InterPro" id="IPR036291">
    <property type="entry name" value="NAD(P)-bd_dom_sf"/>
</dbReference>
<dbReference type="Proteomes" id="UP000319148">
    <property type="component" value="Unassembled WGS sequence"/>
</dbReference>
<dbReference type="PANTHER" id="PTHR43242">
    <property type="entry name" value="NAD(P)-BINDING ROSSMANN-FOLD SUPERFAMILY PROTEIN"/>
    <property type="match status" value="1"/>
</dbReference>
<dbReference type="Gene3D" id="3.40.50.720">
    <property type="entry name" value="NAD(P)-binding Rossmann-like Domain"/>
    <property type="match status" value="1"/>
</dbReference>
<organism evidence="2 3">
    <name type="scientific">Emcibacter nanhaiensis</name>
    <dbReference type="NCBI Taxonomy" id="1505037"/>
    <lineage>
        <taxon>Bacteria</taxon>
        <taxon>Pseudomonadati</taxon>
        <taxon>Pseudomonadota</taxon>
        <taxon>Alphaproteobacteria</taxon>
        <taxon>Emcibacterales</taxon>
        <taxon>Emcibacteraceae</taxon>
        <taxon>Emcibacter</taxon>
    </lineage>
</organism>
<dbReference type="EMBL" id="VFIY01000004">
    <property type="protein sequence ID" value="TPD62820.1"/>
    <property type="molecule type" value="Genomic_DNA"/>
</dbReference>
<dbReference type="RefSeq" id="WP_139938070.1">
    <property type="nucleotide sequence ID" value="NZ_JBHSYP010000022.1"/>
</dbReference>
<keyword evidence="3" id="KW-1185">Reference proteome</keyword>
<comment type="caution">
    <text evidence="2">The sequence shown here is derived from an EMBL/GenBank/DDBJ whole genome shotgun (WGS) entry which is preliminary data.</text>
</comment>
<protein>
    <submittedName>
        <fullName evidence="2">SDR family oxidoreductase</fullName>
    </submittedName>
</protein>
<accession>A0A501PQL3</accession>
<dbReference type="OrthoDB" id="9803892at2"/>
<proteinExistence type="predicted"/>
<reference evidence="3" key="1">
    <citation type="submission" date="2019-06" db="EMBL/GenBank/DDBJ databases">
        <title>The complete genome of Emcibacter congregatus ZYLT.</title>
        <authorList>
            <person name="Zhao Z."/>
        </authorList>
    </citation>
    <scope>NUCLEOTIDE SEQUENCE [LARGE SCALE GENOMIC DNA]</scope>
    <source>
        <strain evidence="3">MCCC 1A06723</strain>
    </source>
</reference>
<dbReference type="CDD" id="cd05254">
    <property type="entry name" value="dTDP_HR_like_SDR_e"/>
    <property type="match status" value="1"/>
</dbReference>